<dbReference type="PROSITE" id="PS51186">
    <property type="entry name" value="GNAT"/>
    <property type="match status" value="1"/>
</dbReference>
<dbReference type="InterPro" id="IPR050276">
    <property type="entry name" value="MshD_Acetyltransferase"/>
</dbReference>
<gene>
    <name evidence="2" type="ORF">EHO59_13555</name>
</gene>
<reference evidence="2" key="1">
    <citation type="journal article" date="2019" name="PLoS Negl. Trop. Dis.">
        <title>Revisiting the worldwide diversity of Leptospira species in the environment.</title>
        <authorList>
            <person name="Vincent A.T."/>
            <person name="Schiettekatte O."/>
            <person name="Bourhy P."/>
            <person name="Veyrier F.J."/>
            <person name="Picardeau M."/>
        </authorList>
    </citation>
    <scope>NUCLEOTIDE SEQUENCE [LARGE SCALE GENOMIC DNA]</scope>
    <source>
        <strain evidence="2">SSS9</strain>
    </source>
</reference>
<dbReference type="PANTHER" id="PTHR43617">
    <property type="entry name" value="L-AMINO ACID N-ACETYLTRANSFERASE"/>
    <property type="match status" value="1"/>
</dbReference>
<evidence type="ECO:0000313" key="3">
    <source>
        <dbReference type="Proteomes" id="UP000297453"/>
    </source>
</evidence>
<proteinExistence type="predicted"/>
<dbReference type="InterPro" id="IPR000182">
    <property type="entry name" value="GNAT_dom"/>
</dbReference>
<keyword evidence="2" id="KW-0808">Transferase</keyword>
<name>A0A4R9FRW9_9LEPT</name>
<dbReference type="AlphaFoldDB" id="A0A4R9FRW9"/>
<keyword evidence="3" id="KW-1185">Reference proteome</keyword>
<evidence type="ECO:0000259" key="1">
    <source>
        <dbReference type="PROSITE" id="PS51186"/>
    </source>
</evidence>
<dbReference type="CDD" id="cd04301">
    <property type="entry name" value="NAT_SF"/>
    <property type="match status" value="1"/>
</dbReference>
<dbReference type="PANTHER" id="PTHR43617:SF20">
    <property type="entry name" value="N-ALPHA-ACETYLTRANSFERASE RIMI"/>
    <property type="match status" value="1"/>
</dbReference>
<dbReference type="OrthoDB" id="336415at2"/>
<dbReference type="EMBL" id="RQEP01000018">
    <property type="protein sequence ID" value="TGK00940.1"/>
    <property type="molecule type" value="Genomic_DNA"/>
</dbReference>
<evidence type="ECO:0000313" key="2">
    <source>
        <dbReference type="EMBL" id="TGK00940.1"/>
    </source>
</evidence>
<dbReference type="InterPro" id="IPR016181">
    <property type="entry name" value="Acyl_CoA_acyltransferase"/>
</dbReference>
<sequence>MKQNLNITIRPAKQDDVQGAVPLIFSSGPDAWSYVFNEGKLTPYDFLVRSFQGTKNTISYKNHFVAEKNGEIVGTIVVYTSDRFFLLNAGTAGNIFRIYGLRAPRVAIRGLSMESMIQPPKSGRLYLGHIAVPVNQRKQGVGEALMRHAVAQFPDHSKISLDVSQVNPSAISLYNKLGFKIVESRNFPGPKGLVPDHHYMEADRSSF</sequence>
<dbReference type="Gene3D" id="3.40.630.30">
    <property type="match status" value="1"/>
</dbReference>
<dbReference type="RefSeq" id="WP_135588936.1">
    <property type="nucleotide sequence ID" value="NZ_RQEP01000018.1"/>
</dbReference>
<dbReference type="Proteomes" id="UP000297453">
    <property type="component" value="Unassembled WGS sequence"/>
</dbReference>
<feature type="domain" description="N-acetyltransferase" evidence="1">
    <location>
        <begin position="7"/>
        <end position="201"/>
    </location>
</feature>
<dbReference type="Pfam" id="PF00583">
    <property type="entry name" value="Acetyltransf_1"/>
    <property type="match status" value="1"/>
</dbReference>
<dbReference type="GO" id="GO:0008999">
    <property type="term" value="F:protein-N-terminal-alanine acetyltransferase activity"/>
    <property type="evidence" value="ECO:0007669"/>
    <property type="project" value="TreeGrafter"/>
</dbReference>
<protein>
    <submittedName>
        <fullName evidence="2">GNAT family N-acetyltransferase</fullName>
    </submittedName>
</protein>
<dbReference type="SUPFAM" id="SSF55729">
    <property type="entry name" value="Acyl-CoA N-acyltransferases (Nat)"/>
    <property type="match status" value="1"/>
</dbReference>
<accession>A0A4R9FRW9</accession>
<comment type="caution">
    <text evidence="2">The sequence shown here is derived from an EMBL/GenBank/DDBJ whole genome shotgun (WGS) entry which is preliminary data.</text>
</comment>
<organism evidence="2 3">
    <name type="scientific">Leptospira semungkisensis</name>
    <dbReference type="NCBI Taxonomy" id="2484985"/>
    <lineage>
        <taxon>Bacteria</taxon>
        <taxon>Pseudomonadati</taxon>
        <taxon>Spirochaetota</taxon>
        <taxon>Spirochaetia</taxon>
        <taxon>Leptospirales</taxon>
        <taxon>Leptospiraceae</taxon>
        <taxon>Leptospira</taxon>
    </lineage>
</organism>